<name>A0ABP9KUV0_9RHOB</name>
<sequence length="152" mass="17153">MVKVLLIEDEPHKRDELSGHLMRYFGSRLELEIADSVKSAIDRVALNDYGLIVLDMALPTFSIGEASSDGGLDQALGGVEILRSLRAHNKSQRIIIVTQYPDILLSGRRVKIAKAQLALEKKYRQKIIGAVLYKYRSPTNRSKIETLLRRVH</sequence>
<keyword evidence="4" id="KW-1185">Reference proteome</keyword>
<dbReference type="Proteomes" id="UP001499910">
    <property type="component" value="Unassembled WGS sequence"/>
</dbReference>
<feature type="domain" description="Response regulatory" evidence="2">
    <location>
        <begin position="3"/>
        <end position="136"/>
    </location>
</feature>
<dbReference type="SMART" id="SM00448">
    <property type="entry name" value="REC"/>
    <property type="match status" value="1"/>
</dbReference>
<evidence type="ECO:0000313" key="3">
    <source>
        <dbReference type="EMBL" id="GAA5064306.1"/>
    </source>
</evidence>
<organism evidence="3 4">
    <name type="scientific">[Roseibacterium] beibuensis</name>
    <dbReference type="NCBI Taxonomy" id="1193142"/>
    <lineage>
        <taxon>Bacteria</taxon>
        <taxon>Pseudomonadati</taxon>
        <taxon>Pseudomonadota</taxon>
        <taxon>Alphaproteobacteria</taxon>
        <taxon>Rhodobacterales</taxon>
        <taxon>Roseobacteraceae</taxon>
        <taxon>Roseicyclus</taxon>
    </lineage>
</organism>
<dbReference type="SUPFAM" id="SSF52172">
    <property type="entry name" value="CheY-like"/>
    <property type="match status" value="1"/>
</dbReference>
<dbReference type="InterPro" id="IPR011006">
    <property type="entry name" value="CheY-like_superfamily"/>
</dbReference>
<protein>
    <recommendedName>
        <fullName evidence="2">Response regulatory domain-containing protein</fullName>
    </recommendedName>
</protein>
<keyword evidence="1" id="KW-0597">Phosphoprotein</keyword>
<dbReference type="PROSITE" id="PS50110">
    <property type="entry name" value="RESPONSE_REGULATORY"/>
    <property type="match status" value="1"/>
</dbReference>
<dbReference type="CDD" id="cd00156">
    <property type="entry name" value="REC"/>
    <property type="match status" value="1"/>
</dbReference>
<accession>A0ABP9KUV0</accession>
<comment type="caution">
    <text evidence="3">The sequence shown here is derived from an EMBL/GenBank/DDBJ whole genome shotgun (WGS) entry which is preliminary data.</text>
</comment>
<feature type="modified residue" description="4-aspartylphosphate" evidence="1">
    <location>
        <position position="55"/>
    </location>
</feature>
<dbReference type="EMBL" id="BAABHW010000001">
    <property type="protein sequence ID" value="GAA5064306.1"/>
    <property type="molecule type" value="Genomic_DNA"/>
</dbReference>
<evidence type="ECO:0000259" key="2">
    <source>
        <dbReference type="PROSITE" id="PS50110"/>
    </source>
</evidence>
<dbReference type="Gene3D" id="3.40.50.2300">
    <property type="match status" value="1"/>
</dbReference>
<dbReference type="InterPro" id="IPR001789">
    <property type="entry name" value="Sig_transdc_resp-reg_receiver"/>
</dbReference>
<evidence type="ECO:0000313" key="4">
    <source>
        <dbReference type="Proteomes" id="UP001499910"/>
    </source>
</evidence>
<reference evidence="4" key="1">
    <citation type="journal article" date="2019" name="Int. J. Syst. Evol. Microbiol.">
        <title>The Global Catalogue of Microorganisms (GCM) 10K type strain sequencing project: providing services to taxonomists for standard genome sequencing and annotation.</title>
        <authorList>
            <consortium name="The Broad Institute Genomics Platform"/>
            <consortium name="The Broad Institute Genome Sequencing Center for Infectious Disease"/>
            <person name="Wu L."/>
            <person name="Ma J."/>
        </authorList>
    </citation>
    <scope>NUCLEOTIDE SEQUENCE [LARGE SCALE GENOMIC DNA]</scope>
    <source>
        <strain evidence="4">JCM 18015</strain>
    </source>
</reference>
<gene>
    <name evidence="3" type="ORF">GCM10023209_00690</name>
</gene>
<dbReference type="Pfam" id="PF00072">
    <property type="entry name" value="Response_reg"/>
    <property type="match status" value="1"/>
</dbReference>
<evidence type="ECO:0000256" key="1">
    <source>
        <dbReference type="PROSITE-ProRule" id="PRU00169"/>
    </source>
</evidence>
<proteinExistence type="predicted"/>